<feature type="region of interest" description="Disordered" evidence="1">
    <location>
        <begin position="81"/>
        <end position="108"/>
    </location>
</feature>
<dbReference type="EMBL" id="CP019481">
    <property type="protein sequence ID" value="UQC91395.1"/>
    <property type="molecule type" value="Genomic_DNA"/>
</dbReference>
<sequence>MRSFALSAHHRSAITPRIDLKGAGPNGGRAEGRAGTGPRVEGLDREDVQRKRSWGVQPQCEGVLLPASDLGIAPGEASCPISLSSNEVQKSTTSVDETPKARAFPAHAHPRPPLLLEHVQIYLPDRDSNHNVGYSIVPFLLNFF</sequence>
<evidence type="ECO:0000313" key="3">
    <source>
        <dbReference type="Proteomes" id="UP000830671"/>
    </source>
</evidence>
<reference evidence="2" key="1">
    <citation type="journal article" date="2021" name="Mol. Plant Microbe Interact.">
        <title>Complete Genome Sequence of the Plant-Pathogenic Fungus Colletotrichum lupini.</title>
        <authorList>
            <person name="Baroncelli R."/>
            <person name="Pensec F."/>
            <person name="Da Lio D."/>
            <person name="Boufleur T."/>
            <person name="Vicente I."/>
            <person name="Sarrocco S."/>
            <person name="Picot A."/>
            <person name="Baraldi E."/>
            <person name="Sukno S."/>
            <person name="Thon M."/>
            <person name="Le Floch G."/>
        </authorList>
    </citation>
    <scope>NUCLEOTIDE SEQUENCE</scope>
    <source>
        <strain evidence="2">IMI 504893</strain>
    </source>
</reference>
<proteinExistence type="predicted"/>
<feature type="compositionally biased region" description="Basic and acidic residues" evidence="1">
    <location>
        <begin position="41"/>
        <end position="50"/>
    </location>
</feature>
<gene>
    <name evidence="2" type="ORF">CLUP02_16930</name>
</gene>
<dbReference type="RefSeq" id="XP_049152994.1">
    <property type="nucleotide sequence ID" value="XM_049295847.1"/>
</dbReference>
<dbReference type="Proteomes" id="UP000830671">
    <property type="component" value="Chromosome 9"/>
</dbReference>
<feature type="region of interest" description="Disordered" evidence="1">
    <location>
        <begin position="15"/>
        <end position="54"/>
    </location>
</feature>
<name>A0A9Q8T9C4_9PEZI</name>
<dbReference type="AlphaFoldDB" id="A0A9Q8T9C4"/>
<accession>A0A9Q8T9C4</accession>
<organism evidence="2 3">
    <name type="scientific">Colletotrichum lupini</name>
    <dbReference type="NCBI Taxonomy" id="145971"/>
    <lineage>
        <taxon>Eukaryota</taxon>
        <taxon>Fungi</taxon>
        <taxon>Dikarya</taxon>
        <taxon>Ascomycota</taxon>
        <taxon>Pezizomycotina</taxon>
        <taxon>Sordariomycetes</taxon>
        <taxon>Hypocreomycetidae</taxon>
        <taxon>Glomerellales</taxon>
        <taxon>Glomerellaceae</taxon>
        <taxon>Colletotrichum</taxon>
        <taxon>Colletotrichum acutatum species complex</taxon>
    </lineage>
</organism>
<evidence type="ECO:0000256" key="1">
    <source>
        <dbReference type="SAM" id="MobiDB-lite"/>
    </source>
</evidence>
<dbReference type="KEGG" id="clup:CLUP02_16930"/>
<dbReference type="GeneID" id="73350857"/>
<evidence type="ECO:0000313" key="2">
    <source>
        <dbReference type="EMBL" id="UQC91395.1"/>
    </source>
</evidence>
<feature type="compositionally biased region" description="Polar residues" evidence="1">
    <location>
        <begin position="81"/>
        <end position="96"/>
    </location>
</feature>
<protein>
    <submittedName>
        <fullName evidence="2">Uncharacterized protein</fullName>
    </submittedName>
</protein>
<keyword evidence="3" id="KW-1185">Reference proteome</keyword>